<dbReference type="NCBIfam" id="NF000955">
    <property type="entry name" value="PRK00099.1-1"/>
    <property type="match status" value="1"/>
</dbReference>
<reference evidence="7" key="1">
    <citation type="submission" date="2017-09" db="EMBL/GenBank/DDBJ databases">
        <title>Depth-based differentiation of microbial function through sediment-hosted aquifers and enrichment of novel symbionts in the deep terrestrial subsurface.</title>
        <authorList>
            <person name="Probst A.J."/>
            <person name="Ladd B."/>
            <person name="Jarett J.K."/>
            <person name="Geller-Mcgrath D.E."/>
            <person name="Sieber C.M.K."/>
            <person name="Emerson J.B."/>
            <person name="Anantharaman K."/>
            <person name="Thomas B.C."/>
            <person name="Malmstrom R."/>
            <person name="Stieglmeier M."/>
            <person name="Klingl A."/>
            <person name="Woyke T."/>
            <person name="Ryan C.M."/>
            <person name="Banfield J.F."/>
        </authorList>
    </citation>
    <scope>NUCLEOTIDE SEQUENCE [LARGE SCALE GENOMIC DNA]</scope>
</reference>
<evidence type="ECO:0000256" key="2">
    <source>
        <dbReference type="ARBA" id="ARBA00022980"/>
    </source>
</evidence>
<protein>
    <recommendedName>
        <fullName evidence="4 5">Large ribosomal subunit protein uL10</fullName>
    </recommendedName>
</protein>
<evidence type="ECO:0000256" key="3">
    <source>
        <dbReference type="ARBA" id="ARBA00023274"/>
    </source>
</evidence>
<dbReference type="CDD" id="cd05797">
    <property type="entry name" value="Ribosomal_L10"/>
    <property type="match status" value="1"/>
</dbReference>
<dbReference type="HAMAP" id="MF_00362">
    <property type="entry name" value="Ribosomal_uL10"/>
    <property type="match status" value="1"/>
</dbReference>
<proteinExistence type="inferred from homology"/>
<keyword evidence="5" id="KW-0694">RNA-binding</keyword>
<dbReference type="InterPro" id="IPR043141">
    <property type="entry name" value="Ribosomal_uL10-like_sf"/>
</dbReference>
<dbReference type="GO" id="GO:0006412">
    <property type="term" value="P:translation"/>
    <property type="evidence" value="ECO:0007669"/>
    <property type="project" value="UniProtKB-UniRule"/>
</dbReference>
<dbReference type="GO" id="GO:1990904">
    <property type="term" value="C:ribonucleoprotein complex"/>
    <property type="evidence" value="ECO:0007669"/>
    <property type="project" value="UniProtKB-KW"/>
</dbReference>
<keyword evidence="5" id="KW-0699">rRNA-binding</keyword>
<comment type="subunit">
    <text evidence="5">Part of the ribosomal stalk of the 50S ribosomal subunit. The N-terminus interacts with L11 and the large rRNA to form the base of the stalk. The C-terminus forms an elongated spine to which L12 dimers bind in a sequential fashion forming a multimeric L10(L12)X complex.</text>
</comment>
<dbReference type="Proteomes" id="UP000228635">
    <property type="component" value="Unassembled WGS sequence"/>
</dbReference>
<evidence type="ECO:0000256" key="5">
    <source>
        <dbReference type="HAMAP-Rule" id="MF_00362"/>
    </source>
</evidence>
<comment type="function">
    <text evidence="5">Forms part of the ribosomal stalk, playing a central role in the interaction of the ribosome with GTP-bound translation factors.</text>
</comment>
<comment type="similarity">
    <text evidence="1 5">Belongs to the universal ribosomal protein uL10 family.</text>
</comment>
<accession>A0A2M6WGX6</accession>
<comment type="caution">
    <text evidence="6">The sequence shown here is derived from an EMBL/GenBank/DDBJ whole genome shotgun (WGS) entry which is preliminary data.</text>
</comment>
<dbReference type="Pfam" id="PF00466">
    <property type="entry name" value="Ribosomal_L10"/>
    <property type="match status" value="1"/>
</dbReference>
<keyword evidence="3 5" id="KW-0687">Ribonucleoprotein</keyword>
<evidence type="ECO:0000313" key="7">
    <source>
        <dbReference type="Proteomes" id="UP000228635"/>
    </source>
</evidence>
<dbReference type="GO" id="GO:0070180">
    <property type="term" value="F:large ribosomal subunit rRNA binding"/>
    <property type="evidence" value="ECO:0007669"/>
    <property type="project" value="UniProtKB-UniRule"/>
</dbReference>
<organism evidence="6 7">
    <name type="scientific">Candidatus Harrisonbacteria bacterium CG10_big_fil_rev_8_21_14_0_10_42_17</name>
    <dbReference type="NCBI Taxonomy" id="1974584"/>
    <lineage>
        <taxon>Bacteria</taxon>
        <taxon>Candidatus Harrisoniibacteriota</taxon>
    </lineage>
</organism>
<gene>
    <name evidence="5 6" type="primary">rplJ</name>
    <name evidence="6" type="ORF">COU08_04255</name>
</gene>
<dbReference type="InterPro" id="IPR022973">
    <property type="entry name" value="Ribosomal_uL10_bac"/>
</dbReference>
<sequence length="178" mass="19993">MLTKEQKTEYIEKGKTLLNENKNIVFVDFEGISISQITKLKKSLRAEGAAFRVIKKRLFGLSMKESGHEFDPTQFPNQAGLIVIPGELSEAAGIIYKFANELKKEKINFIILGAYNIEEKNFISAEEFMVIAKLPSLHELRGMVVGALTGPIRAFMYVLSERAKQVENINPQLATSNQ</sequence>
<dbReference type="EMBL" id="PFBA01000035">
    <property type="protein sequence ID" value="PIT92038.1"/>
    <property type="molecule type" value="Genomic_DNA"/>
</dbReference>
<evidence type="ECO:0000256" key="4">
    <source>
        <dbReference type="ARBA" id="ARBA00035202"/>
    </source>
</evidence>
<dbReference type="PANTHER" id="PTHR11560">
    <property type="entry name" value="39S RIBOSOMAL PROTEIN L10, MITOCHONDRIAL"/>
    <property type="match status" value="1"/>
</dbReference>
<dbReference type="Gene3D" id="3.30.70.1730">
    <property type="match status" value="1"/>
</dbReference>
<evidence type="ECO:0000313" key="6">
    <source>
        <dbReference type="EMBL" id="PIT92038.1"/>
    </source>
</evidence>
<name>A0A2M6WGX6_9BACT</name>
<dbReference type="AlphaFoldDB" id="A0A2M6WGX6"/>
<keyword evidence="2 5" id="KW-0689">Ribosomal protein</keyword>
<dbReference type="InterPro" id="IPR047865">
    <property type="entry name" value="Ribosomal_uL10_bac_type"/>
</dbReference>
<evidence type="ECO:0000256" key="1">
    <source>
        <dbReference type="ARBA" id="ARBA00008889"/>
    </source>
</evidence>
<dbReference type="InterPro" id="IPR001790">
    <property type="entry name" value="Ribosomal_uL10"/>
</dbReference>
<dbReference type="GO" id="GO:0005840">
    <property type="term" value="C:ribosome"/>
    <property type="evidence" value="ECO:0007669"/>
    <property type="project" value="UniProtKB-KW"/>
</dbReference>
<dbReference type="SUPFAM" id="SSF160369">
    <property type="entry name" value="Ribosomal protein L10-like"/>
    <property type="match status" value="1"/>
</dbReference>